<evidence type="ECO:0000313" key="3">
    <source>
        <dbReference type="Proteomes" id="UP000639504"/>
    </source>
</evidence>
<protein>
    <submittedName>
        <fullName evidence="2">Uncharacterized protein</fullName>
    </submittedName>
</protein>
<name>A0AAW4BZK5_PSEPU</name>
<feature type="transmembrane region" description="Helical" evidence="1">
    <location>
        <begin position="15"/>
        <end position="35"/>
    </location>
</feature>
<keyword evidence="1" id="KW-0472">Membrane</keyword>
<comment type="caution">
    <text evidence="2">The sequence shown here is derived from an EMBL/GenBank/DDBJ whole genome shotgun (WGS) entry which is preliminary data.</text>
</comment>
<feature type="transmembrane region" description="Helical" evidence="1">
    <location>
        <begin position="131"/>
        <end position="150"/>
    </location>
</feature>
<dbReference type="AlphaFoldDB" id="A0AAW4BZK5"/>
<reference evidence="2" key="1">
    <citation type="submission" date="2020-10" db="EMBL/GenBank/DDBJ databases">
        <title>Genome sequences of Pseudomonas isolates.</title>
        <authorList>
            <person name="Wessels L."/>
            <person name="Reich F."/>
            <person name="Hammerl J."/>
        </authorList>
    </citation>
    <scope>NUCLEOTIDE SEQUENCE</scope>
    <source>
        <strain evidence="2">20-MO00640-0</strain>
    </source>
</reference>
<proteinExistence type="predicted"/>
<dbReference type="RefSeq" id="WP_196183658.1">
    <property type="nucleotide sequence ID" value="NZ_JADLJW010000041.1"/>
</dbReference>
<organism evidence="2 3">
    <name type="scientific">Pseudomonas putida</name>
    <name type="common">Arthrobacter siderocapsulatus</name>
    <dbReference type="NCBI Taxonomy" id="303"/>
    <lineage>
        <taxon>Bacteria</taxon>
        <taxon>Pseudomonadati</taxon>
        <taxon>Pseudomonadota</taxon>
        <taxon>Gammaproteobacteria</taxon>
        <taxon>Pseudomonadales</taxon>
        <taxon>Pseudomonadaceae</taxon>
        <taxon>Pseudomonas</taxon>
    </lineage>
</organism>
<gene>
    <name evidence="2" type="ORF">IR015_25285</name>
</gene>
<dbReference type="Proteomes" id="UP000639504">
    <property type="component" value="Unassembled WGS sequence"/>
</dbReference>
<keyword evidence="1" id="KW-0812">Transmembrane</keyword>
<dbReference type="EMBL" id="JADLKB010000049">
    <property type="protein sequence ID" value="MBF8738721.1"/>
    <property type="molecule type" value="Genomic_DNA"/>
</dbReference>
<sequence length="159" mass="17307">MSSVKSVVPVNSSEMAAWVQAFGSIGAILGAVWVASNQRRAQEKDALARSHLVESHVRLLAERALRAVDIQYKDNANLMSKLNLISGLTHSLDSINLLDLPSLALLEPVSTLRDALRGLEEGMRQAQKDTILAYWISSAEAITFIALVAVSSRNILEVK</sequence>
<accession>A0AAW4BZK5</accession>
<keyword evidence="1" id="KW-1133">Transmembrane helix</keyword>
<evidence type="ECO:0000313" key="2">
    <source>
        <dbReference type="EMBL" id="MBF8738721.1"/>
    </source>
</evidence>
<evidence type="ECO:0000256" key="1">
    <source>
        <dbReference type="SAM" id="Phobius"/>
    </source>
</evidence>